<name>A0A0B2QX28_GLYSO</name>
<protein>
    <submittedName>
        <fullName evidence="1">Uncharacterized protein</fullName>
    </submittedName>
</protein>
<proteinExistence type="predicted"/>
<dbReference type="Proteomes" id="UP000053555">
    <property type="component" value="Unassembled WGS sequence"/>
</dbReference>
<organism evidence="1">
    <name type="scientific">Glycine soja</name>
    <name type="common">Wild soybean</name>
    <dbReference type="NCBI Taxonomy" id="3848"/>
    <lineage>
        <taxon>Eukaryota</taxon>
        <taxon>Viridiplantae</taxon>
        <taxon>Streptophyta</taxon>
        <taxon>Embryophyta</taxon>
        <taxon>Tracheophyta</taxon>
        <taxon>Spermatophyta</taxon>
        <taxon>Magnoliopsida</taxon>
        <taxon>eudicotyledons</taxon>
        <taxon>Gunneridae</taxon>
        <taxon>Pentapetalae</taxon>
        <taxon>rosids</taxon>
        <taxon>fabids</taxon>
        <taxon>Fabales</taxon>
        <taxon>Fabaceae</taxon>
        <taxon>Papilionoideae</taxon>
        <taxon>50 kb inversion clade</taxon>
        <taxon>NPAAA clade</taxon>
        <taxon>indigoferoid/millettioid clade</taxon>
        <taxon>Phaseoleae</taxon>
        <taxon>Glycine</taxon>
        <taxon>Glycine subgen. Soja</taxon>
    </lineage>
</organism>
<gene>
    <name evidence="1" type="ORF">glysoja_035499</name>
</gene>
<dbReference type="AlphaFoldDB" id="A0A0B2QX28"/>
<dbReference type="EMBL" id="KN654063">
    <property type="protein sequence ID" value="KHN26206.1"/>
    <property type="molecule type" value="Genomic_DNA"/>
</dbReference>
<evidence type="ECO:0000313" key="1">
    <source>
        <dbReference type="EMBL" id="KHN26206.1"/>
    </source>
</evidence>
<sequence length="112" mass="13152">MPFHYPKVLENGQQPRFRSQHQGFWSARDRNGTTIMATSTFVRNFPQNHETRQNRNRGRYLKPCNLAVPLKTHNNNLQTKVQNITYLSIRECVCVCITLFIATLTQHCYNKV</sequence>
<reference evidence="1" key="1">
    <citation type="submission" date="2014-07" db="EMBL/GenBank/DDBJ databases">
        <title>Identification of a novel salt tolerance gene in wild soybean by whole-genome sequencing.</title>
        <authorList>
            <person name="Lam H.-M."/>
            <person name="Qi X."/>
            <person name="Li M.-W."/>
            <person name="Liu X."/>
            <person name="Xie M."/>
            <person name="Ni M."/>
            <person name="Xu X."/>
        </authorList>
    </citation>
    <scope>NUCLEOTIDE SEQUENCE [LARGE SCALE GENOMIC DNA]</scope>
    <source>
        <tissue evidence="1">Root</tissue>
    </source>
</reference>
<accession>A0A0B2QX28</accession>